<reference evidence="5 6" key="1">
    <citation type="submission" date="2021-09" db="EMBL/GenBank/DDBJ databases">
        <title>The complete genome sequence of a new microorganism.</title>
        <authorList>
            <person name="Zi Z."/>
        </authorList>
    </citation>
    <scope>NUCLEOTIDE SEQUENCE [LARGE SCALE GENOMIC DNA]</scope>
    <source>
        <strain evidence="5 6">WGZ8</strain>
    </source>
</reference>
<dbReference type="PRINTS" id="PR00598">
    <property type="entry name" value="HTHMARR"/>
</dbReference>
<dbReference type="Proteomes" id="UP000704176">
    <property type="component" value="Unassembled WGS sequence"/>
</dbReference>
<name>A0ABS7VM33_9HYPH</name>
<evidence type="ECO:0000256" key="1">
    <source>
        <dbReference type="ARBA" id="ARBA00023015"/>
    </source>
</evidence>
<dbReference type="InterPro" id="IPR036388">
    <property type="entry name" value="WH-like_DNA-bd_sf"/>
</dbReference>
<evidence type="ECO:0000313" key="6">
    <source>
        <dbReference type="Proteomes" id="UP000704176"/>
    </source>
</evidence>
<keyword evidence="3" id="KW-0804">Transcription</keyword>
<sequence>MKSTRADTRVAFIDELTKVSRKLRTAFDARVKANGLTMARARTLLRLLRKEGVTQTELAIELEIEGPTLVRLLDNLETQGLIERQPVEGDRRAKQIALTDGGRIQAGLVSGLADDVRETVLTDVTEDDLQAAIRVFHAMSRNIEDIA</sequence>
<dbReference type="Pfam" id="PF12802">
    <property type="entry name" value="MarR_2"/>
    <property type="match status" value="1"/>
</dbReference>
<protein>
    <submittedName>
        <fullName evidence="5">MarR family transcriptional regulator</fullName>
    </submittedName>
</protein>
<dbReference type="InterPro" id="IPR023187">
    <property type="entry name" value="Tscrpt_reg_MarR-type_CS"/>
</dbReference>
<dbReference type="PROSITE" id="PS01117">
    <property type="entry name" value="HTH_MARR_1"/>
    <property type="match status" value="1"/>
</dbReference>
<keyword evidence="6" id="KW-1185">Reference proteome</keyword>
<evidence type="ECO:0000259" key="4">
    <source>
        <dbReference type="PROSITE" id="PS50995"/>
    </source>
</evidence>
<dbReference type="SUPFAM" id="SSF46785">
    <property type="entry name" value="Winged helix' DNA-binding domain"/>
    <property type="match status" value="1"/>
</dbReference>
<keyword evidence="2" id="KW-0238">DNA-binding</keyword>
<evidence type="ECO:0000256" key="2">
    <source>
        <dbReference type="ARBA" id="ARBA00023125"/>
    </source>
</evidence>
<evidence type="ECO:0000256" key="3">
    <source>
        <dbReference type="ARBA" id="ARBA00023163"/>
    </source>
</evidence>
<feature type="domain" description="HTH marR-type" evidence="4">
    <location>
        <begin position="9"/>
        <end position="141"/>
    </location>
</feature>
<dbReference type="PANTHER" id="PTHR42756">
    <property type="entry name" value="TRANSCRIPTIONAL REGULATOR, MARR"/>
    <property type="match status" value="1"/>
</dbReference>
<organism evidence="5 6">
    <name type="scientific">Microvirga puerhi</name>
    <dbReference type="NCBI Taxonomy" id="2876078"/>
    <lineage>
        <taxon>Bacteria</taxon>
        <taxon>Pseudomonadati</taxon>
        <taxon>Pseudomonadota</taxon>
        <taxon>Alphaproteobacteria</taxon>
        <taxon>Hyphomicrobiales</taxon>
        <taxon>Methylobacteriaceae</taxon>
        <taxon>Microvirga</taxon>
    </lineage>
</organism>
<comment type="caution">
    <text evidence="5">The sequence shown here is derived from an EMBL/GenBank/DDBJ whole genome shotgun (WGS) entry which is preliminary data.</text>
</comment>
<gene>
    <name evidence="5" type="ORF">K9B37_07060</name>
</gene>
<keyword evidence="1" id="KW-0805">Transcription regulation</keyword>
<dbReference type="SMART" id="SM00347">
    <property type="entry name" value="HTH_MARR"/>
    <property type="match status" value="1"/>
</dbReference>
<dbReference type="Gene3D" id="1.10.10.10">
    <property type="entry name" value="Winged helix-like DNA-binding domain superfamily/Winged helix DNA-binding domain"/>
    <property type="match status" value="1"/>
</dbReference>
<dbReference type="EMBL" id="JAIRBM010000004">
    <property type="protein sequence ID" value="MBZ6076047.1"/>
    <property type="molecule type" value="Genomic_DNA"/>
</dbReference>
<accession>A0ABS7VM33</accession>
<dbReference type="InterPro" id="IPR000835">
    <property type="entry name" value="HTH_MarR-typ"/>
</dbReference>
<dbReference type="PROSITE" id="PS50995">
    <property type="entry name" value="HTH_MARR_2"/>
    <property type="match status" value="1"/>
</dbReference>
<dbReference type="RefSeq" id="WP_224312362.1">
    <property type="nucleotide sequence ID" value="NZ_JAIRBM010000004.1"/>
</dbReference>
<evidence type="ECO:0000313" key="5">
    <source>
        <dbReference type="EMBL" id="MBZ6076047.1"/>
    </source>
</evidence>
<dbReference type="InterPro" id="IPR036390">
    <property type="entry name" value="WH_DNA-bd_sf"/>
</dbReference>
<dbReference type="PANTHER" id="PTHR42756:SF1">
    <property type="entry name" value="TRANSCRIPTIONAL REPRESSOR OF EMRAB OPERON"/>
    <property type="match status" value="1"/>
</dbReference>
<proteinExistence type="predicted"/>